<dbReference type="RefSeq" id="WP_092589108.1">
    <property type="nucleotide sequence ID" value="NZ_FMWL01000001.1"/>
</dbReference>
<feature type="DNA-binding region" description="H-T-H motif" evidence="2">
    <location>
        <begin position="34"/>
        <end position="53"/>
    </location>
</feature>
<accession>A0A1G5RRC4</accession>
<dbReference type="OrthoDB" id="9812484at2"/>
<dbReference type="GO" id="GO:0003677">
    <property type="term" value="F:DNA binding"/>
    <property type="evidence" value="ECO:0007669"/>
    <property type="project" value="UniProtKB-UniRule"/>
</dbReference>
<evidence type="ECO:0000256" key="1">
    <source>
        <dbReference type="ARBA" id="ARBA00023125"/>
    </source>
</evidence>
<keyword evidence="1 2" id="KW-0238">DNA-binding</keyword>
<name>A0A1G5RRC4_9FIRM</name>
<proteinExistence type="predicted"/>
<dbReference type="PANTHER" id="PTHR43479:SF11">
    <property type="entry name" value="ACREF_ENVCD OPERON REPRESSOR-RELATED"/>
    <property type="match status" value="1"/>
</dbReference>
<sequence>MPKDTFFNLPLDKREKIEEAAISEFVEFSFDNSSINRIVKGSGIPKGSFYQYFEDKKDLYKHIMSLIIAKKMEYLTPVLKNPFAHDFFVIVKEMYESGLGFARENPDFVVIGNRLMSDRSHVLYKEIIQDNMATSNQVFEQLLVMGIERGEIRGDIDLKLTAHLISALNVEISEYYQRVVAKREGDLLDGGILETISKFLELLKYGIGAGPR</sequence>
<dbReference type="InterPro" id="IPR001647">
    <property type="entry name" value="HTH_TetR"/>
</dbReference>
<dbReference type="InterPro" id="IPR050624">
    <property type="entry name" value="HTH-type_Tx_Regulator"/>
</dbReference>
<evidence type="ECO:0000259" key="3">
    <source>
        <dbReference type="PROSITE" id="PS50977"/>
    </source>
</evidence>
<gene>
    <name evidence="4" type="ORF">SAMN03080599_00300</name>
</gene>
<dbReference type="Proteomes" id="UP000199208">
    <property type="component" value="Unassembled WGS sequence"/>
</dbReference>
<reference evidence="4 5" key="1">
    <citation type="submission" date="2016-10" db="EMBL/GenBank/DDBJ databases">
        <authorList>
            <person name="de Groot N.N."/>
        </authorList>
    </citation>
    <scope>NUCLEOTIDE SEQUENCE [LARGE SCALE GENOMIC DNA]</scope>
    <source>
        <strain evidence="4 5">DSM 2784</strain>
    </source>
</reference>
<dbReference type="PROSITE" id="PS50977">
    <property type="entry name" value="HTH_TETR_2"/>
    <property type="match status" value="1"/>
</dbReference>
<dbReference type="AlphaFoldDB" id="A0A1G5RRC4"/>
<dbReference type="STRING" id="1120920.SAMN03080599_00300"/>
<evidence type="ECO:0000313" key="4">
    <source>
        <dbReference type="EMBL" id="SCZ76557.1"/>
    </source>
</evidence>
<evidence type="ECO:0000256" key="2">
    <source>
        <dbReference type="PROSITE-ProRule" id="PRU00335"/>
    </source>
</evidence>
<evidence type="ECO:0000313" key="5">
    <source>
        <dbReference type="Proteomes" id="UP000199208"/>
    </source>
</evidence>
<dbReference type="PANTHER" id="PTHR43479">
    <property type="entry name" value="ACREF/ENVCD OPERON REPRESSOR-RELATED"/>
    <property type="match status" value="1"/>
</dbReference>
<dbReference type="SUPFAM" id="SSF48498">
    <property type="entry name" value="Tetracyclin repressor-like, C-terminal domain"/>
    <property type="match status" value="1"/>
</dbReference>
<dbReference type="EMBL" id="FMWL01000001">
    <property type="protein sequence ID" value="SCZ76557.1"/>
    <property type="molecule type" value="Genomic_DNA"/>
</dbReference>
<protein>
    <submittedName>
        <fullName evidence="4">Transcriptional regulator, TetR family</fullName>
    </submittedName>
</protein>
<dbReference type="InterPro" id="IPR009057">
    <property type="entry name" value="Homeodomain-like_sf"/>
</dbReference>
<dbReference type="Gene3D" id="1.10.357.10">
    <property type="entry name" value="Tetracycline Repressor, domain 2"/>
    <property type="match status" value="1"/>
</dbReference>
<dbReference type="SUPFAM" id="SSF46689">
    <property type="entry name" value="Homeodomain-like"/>
    <property type="match status" value="1"/>
</dbReference>
<dbReference type="InterPro" id="IPR036271">
    <property type="entry name" value="Tet_transcr_reg_TetR-rel_C_sf"/>
</dbReference>
<organism evidence="4 5">
    <name type="scientific">Acidaminobacter hydrogenoformans DSM 2784</name>
    <dbReference type="NCBI Taxonomy" id="1120920"/>
    <lineage>
        <taxon>Bacteria</taxon>
        <taxon>Bacillati</taxon>
        <taxon>Bacillota</taxon>
        <taxon>Clostridia</taxon>
        <taxon>Peptostreptococcales</taxon>
        <taxon>Acidaminobacteraceae</taxon>
        <taxon>Acidaminobacter</taxon>
    </lineage>
</organism>
<keyword evidence="5" id="KW-1185">Reference proteome</keyword>
<dbReference type="Pfam" id="PF00440">
    <property type="entry name" value="TetR_N"/>
    <property type="match status" value="1"/>
</dbReference>
<feature type="domain" description="HTH tetR-type" evidence="3">
    <location>
        <begin position="11"/>
        <end position="71"/>
    </location>
</feature>